<comment type="caution">
    <text evidence="1">The sequence shown here is derived from an EMBL/GenBank/DDBJ whole genome shotgun (WGS) entry which is preliminary data.</text>
</comment>
<name>A0ACB1A813_MELEN</name>
<evidence type="ECO:0000313" key="1">
    <source>
        <dbReference type="EMBL" id="CAK5087363.1"/>
    </source>
</evidence>
<evidence type="ECO:0000313" key="2">
    <source>
        <dbReference type="Proteomes" id="UP001497535"/>
    </source>
</evidence>
<dbReference type="Proteomes" id="UP001497535">
    <property type="component" value="Unassembled WGS sequence"/>
</dbReference>
<proteinExistence type="predicted"/>
<reference evidence="1" key="1">
    <citation type="submission" date="2023-11" db="EMBL/GenBank/DDBJ databases">
        <authorList>
            <person name="Poullet M."/>
        </authorList>
    </citation>
    <scope>NUCLEOTIDE SEQUENCE</scope>
    <source>
        <strain evidence="1">E1834</strain>
    </source>
</reference>
<organism evidence="1 2">
    <name type="scientific">Meloidogyne enterolobii</name>
    <name type="common">Root-knot nematode worm</name>
    <name type="synonym">Meloidogyne mayaguensis</name>
    <dbReference type="NCBI Taxonomy" id="390850"/>
    <lineage>
        <taxon>Eukaryota</taxon>
        <taxon>Metazoa</taxon>
        <taxon>Ecdysozoa</taxon>
        <taxon>Nematoda</taxon>
        <taxon>Chromadorea</taxon>
        <taxon>Rhabditida</taxon>
        <taxon>Tylenchina</taxon>
        <taxon>Tylenchomorpha</taxon>
        <taxon>Tylenchoidea</taxon>
        <taxon>Meloidogynidae</taxon>
        <taxon>Meloidogyninae</taxon>
        <taxon>Meloidogyne</taxon>
    </lineage>
</organism>
<gene>
    <name evidence="1" type="ORF">MENTE1834_LOCUS34927</name>
</gene>
<dbReference type="EMBL" id="CAVMJV010000064">
    <property type="protein sequence ID" value="CAK5087363.1"/>
    <property type="molecule type" value="Genomic_DNA"/>
</dbReference>
<accession>A0ACB1A813</accession>
<sequence length="145" mass="16996">MFYQLLILANILIKSFLINNENNMNYYNEKIHPEQIFTFAYNKALEDFTLRAHRYYLILNKLTIYKNTITTFRSNNRMQTLTIKAVNDPKHEEIKLTSFNIACFAIDTEFDEAVLIKIYKGLLFLITKGTVFPKIVLPPELALPP</sequence>
<protein>
    <submittedName>
        <fullName evidence="1">Uncharacterized protein</fullName>
    </submittedName>
</protein>
<keyword evidence="2" id="KW-1185">Reference proteome</keyword>